<organism evidence="4 5">
    <name type="scientific">Faecalibacterium langellae</name>
    <dbReference type="NCBI Taxonomy" id="3435293"/>
    <lineage>
        <taxon>Bacteria</taxon>
        <taxon>Bacillati</taxon>
        <taxon>Bacillota</taxon>
        <taxon>Clostridia</taxon>
        <taxon>Eubacteriales</taxon>
        <taxon>Oscillospiraceae</taxon>
        <taxon>Faecalibacterium</taxon>
    </lineage>
</organism>
<feature type="domain" description="DUF4349" evidence="3">
    <location>
        <begin position="163"/>
        <end position="369"/>
    </location>
</feature>
<accession>A0A2A6ZBY6</accession>
<feature type="coiled-coil region" evidence="1">
    <location>
        <begin position="241"/>
        <end position="285"/>
    </location>
</feature>
<feature type="transmembrane region" description="Helical" evidence="2">
    <location>
        <begin position="67"/>
        <end position="84"/>
    </location>
</feature>
<keyword evidence="5" id="KW-1185">Reference proteome</keyword>
<sequence>MRWYEYKMETDDLYAPDDLKAKLLAMTDQLTEEEKAQPMMKTAAPVPAQSAPVQPKKKLIRFPAKRVGALAACLAVCVVGYGAFATGQIGLGAKSSSPAVYYSADSTAAVMAAGGADRAAVDSPMATDYSLNTLSLESGADNGTAVYSENDAAAAARSTDHAKIIYTANLSLESKDYDAARAALDAALAEAGGYLESSSEYSDAGDSRSVSLTYRVPQQNYETFLAAVAEAGNVTYKNQQADDVTAQYMDVETRLENLKNQRTRLQQLQQQADNLSDLLEIESSLTDVQSQIESWQSQMDWYNDQVEECTVYVSLSEVSTYSPPSEGFGSRFVSALSAGWQNFVDGLQQVIVALAGAWPVVVIAAAACAGFVVWKKKKK</sequence>
<dbReference type="InterPro" id="IPR025645">
    <property type="entry name" value="DUF4349"/>
</dbReference>
<protein>
    <recommendedName>
        <fullName evidence="3">DUF4349 domain-containing protein</fullName>
    </recommendedName>
</protein>
<evidence type="ECO:0000256" key="2">
    <source>
        <dbReference type="SAM" id="Phobius"/>
    </source>
</evidence>
<name>A0A2A6ZBY6_9FIRM</name>
<evidence type="ECO:0000313" key="4">
    <source>
        <dbReference type="EMBL" id="PDX58866.1"/>
    </source>
</evidence>
<keyword evidence="2" id="KW-0472">Membrane</keyword>
<evidence type="ECO:0000313" key="5">
    <source>
        <dbReference type="Proteomes" id="UP000220752"/>
    </source>
</evidence>
<comment type="caution">
    <text evidence="4">The sequence shown here is derived from an EMBL/GenBank/DDBJ whole genome shotgun (WGS) entry which is preliminary data.</text>
</comment>
<keyword evidence="2" id="KW-1133">Transmembrane helix</keyword>
<dbReference type="Pfam" id="PF14257">
    <property type="entry name" value="DUF4349"/>
    <property type="match status" value="1"/>
</dbReference>
<evidence type="ECO:0000256" key="1">
    <source>
        <dbReference type="SAM" id="Coils"/>
    </source>
</evidence>
<dbReference type="AlphaFoldDB" id="A0A2A6ZBY6"/>
<proteinExistence type="predicted"/>
<keyword evidence="2" id="KW-0812">Transmembrane</keyword>
<reference evidence="4 5" key="1">
    <citation type="journal article" date="2017" name="Front. Microbiol.">
        <title>New Insights into the Diversity of the Genus Faecalibacterium.</title>
        <authorList>
            <person name="Benevides L."/>
            <person name="Burman S."/>
            <person name="Martin R."/>
            <person name="Robert V."/>
            <person name="Thomas M."/>
            <person name="Miquel S."/>
            <person name="Chain F."/>
            <person name="Sokol H."/>
            <person name="Bermudez-Humaran L.G."/>
            <person name="Morrison M."/>
            <person name="Langella P."/>
            <person name="Azevedo V.A."/>
            <person name="Chatel J.M."/>
            <person name="Soares S."/>
        </authorList>
    </citation>
    <scope>NUCLEOTIDE SEQUENCE [LARGE SCALE GENOMIC DNA]</scope>
    <source>
        <strain evidence="5">CNCM I-4540</strain>
    </source>
</reference>
<dbReference type="EMBL" id="NMTQ01000022">
    <property type="protein sequence ID" value="PDX58866.1"/>
    <property type="molecule type" value="Genomic_DNA"/>
</dbReference>
<evidence type="ECO:0000259" key="3">
    <source>
        <dbReference type="Pfam" id="PF14257"/>
    </source>
</evidence>
<feature type="transmembrane region" description="Helical" evidence="2">
    <location>
        <begin position="350"/>
        <end position="374"/>
    </location>
</feature>
<gene>
    <name evidence="4" type="ORF">CGS46_07125</name>
</gene>
<keyword evidence="1" id="KW-0175">Coiled coil</keyword>
<dbReference type="Proteomes" id="UP000220752">
    <property type="component" value="Unassembled WGS sequence"/>
</dbReference>